<accession>A0A6C0H679</accession>
<feature type="transmembrane region" description="Helical" evidence="1">
    <location>
        <begin position="6"/>
        <end position="24"/>
    </location>
</feature>
<keyword evidence="1" id="KW-1133">Transmembrane helix</keyword>
<organism evidence="2">
    <name type="scientific">viral metagenome</name>
    <dbReference type="NCBI Taxonomy" id="1070528"/>
    <lineage>
        <taxon>unclassified sequences</taxon>
        <taxon>metagenomes</taxon>
        <taxon>organismal metagenomes</taxon>
    </lineage>
</organism>
<name>A0A6C0H679_9ZZZZ</name>
<keyword evidence="1" id="KW-0812">Transmembrane</keyword>
<sequence>MLFYLQIILYWISVIFIFIFFFYSDKFYNLFIEKKIINDDDEYGIPFENYSFNLFKHFNIQKLINNQF</sequence>
<evidence type="ECO:0000313" key="2">
    <source>
        <dbReference type="EMBL" id="QHT75655.1"/>
    </source>
</evidence>
<evidence type="ECO:0000256" key="1">
    <source>
        <dbReference type="SAM" id="Phobius"/>
    </source>
</evidence>
<dbReference type="AlphaFoldDB" id="A0A6C0H679"/>
<keyword evidence="1" id="KW-0472">Membrane</keyword>
<dbReference type="EMBL" id="MN739880">
    <property type="protein sequence ID" value="QHT75655.1"/>
    <property type="molecule type" value="Genomic_DNA"/>
</dbReference>
<proteinExistence type="predicted"/>
<protein>
    <submittedName>
        <fullName evidence="2">Uncharacterized protein</fullName>
    </submittedName>
</protein>
<reference evidence="2" key="1">
    <citation type="journal article" date="2020" name="Nature">
        <title>Giant virus diversity and host interactions through global metagenomics.</title>
        <authorList>
            <person name="Schulz F."/>
            <person name="Roux S."/>
            <person name="Paez-Espino D."/>
            <person name="Jungbluth S."/>
            <person name="Walsh D.A."/>
            <person name="Denef V.J."/>
            <person name="McMahon K.D."/>
            <person name="Konstantinidis K.T."/>
            <person name="Eloe-Fadrosh E.A."/>
            <person name="Kyrpides N.C."/>
            <person name="Woyke T."/>
        </authorList>
    </citation>
    <scope>NUCLEOTIDE SEQUENCE</scope>
    <source>
        <strain evidence="2">GVMAG-M-3300023179-71</strain>
    </source>
</reference>